<gene>
    <name evidence="5" type="ORF">GCM10023188_27610</name>
</gene>
<dbReference type="Gene3D" id="1.10.150.130">
    <property type="match status" value="1"/>
</dbReference>
<evidence type="ECO:0000259" key="4">
    <source>
        <dbReference type="PROSITE" id="PS51898"/>
    </source>
</evidence>
<comment type="similarity">
    <text evidence="1">Belongs to the 'phage' integrase family.</text>
</comment>
<evidence type="ECO:0000313" key="5">
    <source>
        <dbReference type="EMBL" id="GAA4435530.1"/>
    </source>
</evidence>
<dbReference type="Pfam" id="PF13102">
    <property type="entry name" value="Phage_int_SAM_5"/>
    <property type="match status" value="1"/>
</dbReference>
<keyword evidence="3" id="KW-0233">DNA recombination</keyword>
<evidence type="ECO:0000313" key="6">
    <source>
        <dbReference type="Proteomes" id="UP001500552"/>
    </source>
</evidence>
<feature type="domain" description="Tyr recombinase" evidence="4">
    <location>
        <begin position="206"/>
        <end position="399"/>
    </location>
</feature>
<dbReference type="RefSeq" id="WP_345159892.1">
    <property type="nucleotide sequence ID" value="NZ_BAABHC010000015.1"/>
</dbReference>
<dbReference type="PROSITE" id="PS51898">
    <property type="entry name" value="TYR_RECOMBINASE"/>
    <property type="match status" value="1"/>
</dbReference>
<dbReference type="Pfam" id="PF00589">
    <property type="entry name" value="Phage_integrase"/>
    <property type="match status" value="1"/>
</dbReference>
<dbReference type="InterPro" id="IPR025269">
    <property type="entry name" value="SAM-like_dom"/>
</dbReference>
<reference evidence="6" key="1">
    <citation type="journal article" date="2019" name="Int. J. Syst. Evol. Microbiol.">
        <title>The Global Catalogue of Microorganisms (GCM) 10K type strain sequencing project: providing services to taxonomists for standard genome sequencing and annotation.</title>
        <authorList>
            <consortium name="The Broad Institute Genomics Platform"/>
            <consortium name="The Broad Institute Genome Sequencing Center for Infectious Disease"/>
            <person name="Wu L."/>
            <person name="Ma J."/>
        </authorList>
    </citation>
    <scope>NUCLEOTIDE SEQUENCE [LARGE SCALE GENOMIC DNA]</scope>
    <source>
        <strain evidence="6">JCM 17926</strain>
    </source>
</reference>
<proteinExistence type="inferred from homology"/>
<dbReference type="PANTHER" id="PTHR30349">
    <property type="entry name" value="PHAGE INTEGRASE-RELATED"/>
    <property type="match status" value="1"/>
</dbReference>
<protein>
    <submittedName>
        <fullName evidence="5">Site-specific integrase</fullName>
    </submittedName>
</protein>
<dbReference type="Gene3D" id="1.10.443.10">
    <property type="entry name" value="Intergrase catalytic core"/>
    <property type="match status" value="1"/>
</dbReference>
<dbReference type="SUPFAM" id="SSF56349">
    <property type="entry name" value="DNA breaking-rejoining enzymes"/>
    <property type="match status" value="1"/>
</dbReference>
<dbReference type="InterPro" id="IPR013762">
    <property type="entry name" value="Integrase-like_cat_sf"/>
</dbReference>
<accession>A0ABP8LU64</accession>
<organism evidence="5 6">
    <name type="scientific">Pontibacter saemangeumensis</name>
    <dbReference type="NCBI Taxonomy" id="1084525"/>
    <lineage>
        <taxon>Bacteria</taxon>
        <taxon>Pseudomonadati</taxon>
        <taxon>Bacteroidota</taxon>
        <taxon>Cytophagia</taxon>
        <taxon>Cytophagales</taxon>
        <taxon>Hymenobacteraceae</taxon>
        <taxon>Pontibacter</taxon>
    </lineage>
</organism>
<evidence type="ECO:0000256" key="3">
    <source>
        <dbReference type="ARBA" id="ARBA00023172"/>
    </source>
</evidence>
<comment type="caution">
    <text evidence="5">The sequence shown here is derived from an EMBL/GenBank/DDBJ whole genome shotgun (WGS) entry which is preliminary data.</text>
</comment>
<dbReference type="PANTHER" id="PTHR30349:SF64">
    <property type="entry name" value="PROPHAGE INTEGRASE INTD-RELATED"/>
    <property type="match status" value="1"/>
</dbReference>
<dbReference type="InterPro" id="IPR011010">
    <property type="entry name" value="DNA_brk_join_enz"/>
</dbReference>
<sequence>MIKARTAILHDDRRPLRDGTFPVKLRVTHNRKQKYYSTSVSLTKEDFAKVYGEKPRTYHKNLLLKFREIEGRALQVIDKMSVFTFALFEKKFFDVSEHDNVFDAFTLKIAKLKEEGRAGTASNYECAKRSLMAFAGREQLLFSDVTCDYLKSYEKWMLNEEKSLTTVGIYLRPLRTLFNDAIAAGDINGDIYPFGKRKYQAPAGVNVKKALSLSDVGKIYKYEPVHDGEAKARDLWIFSYFCNGINVKDIARLKYKNLSHDKIMFIRAKTERTTRQKLKTIVAVVSPEMRKIIERWGKKPVIADSHIFPILEKGLSPEQELAKVRHATKAINKYIKRIAEAVGIKQNVSTYTARHSFSTVLKRQGVSTEFISESLGHIDLKTTENYLDSFEDDVKRKHVEKLSAWDE</sequence>
<keyword evidence="2" id="KW-0238">DNA-binding</keyword>
<evidence type="ECO:0000256" key="2">
    <source>
        <dbReference type="ARBA" id="ARBA00023125"/>
    </source>
</evidence>
<dbReference type="InterPro" id="IPR050090">
    <property type="entry name" value="Tyrosine_recombinase_XerCD"/>
</dbReference>
<name>A0ABP8LU64_9BACT</name>
<evidence type="ECO:0000256" key="1">
    <source>
        <dbReference type="ARBA" id="ARBA00008857"/>
    </source>
</evidence>
<dbReference type="InterPro" id="IPR035386">
    <property type="entry name" value="Arm-DNA-bind_5"/>
</dbReference>
<dbReference type="InterPro" id="IPR002104">
    <property type="entry name" value="Integrase_catalytic"/>
</dbReference>
<dbReference type="InterPro" id="IPR010998">
    <property type="entry name" value="Integrase_recombinase_N"/>
</dbReference>
<dbReference type="EMBL" id="BAABHC010000015">
    <property type="protein sequence ID" value="GAA4435530.1"/>
    <property type="molecule type" value="Genomic_DNA"/>
</dbReference>
<keyword evidence="6" id="KW-1185">Reference proteome</keyword>
<dbReference type="Pfam" id="PF17293">
    <property type="entry name" value="Arm-DNA-bind_5"/>
    <property type="match status" value="1"/>
</dbReference>
<dbReference type="Proteomes" id="UP001500552">
    <property type="component" value="Unassembled WGS sequence"/>
</dbReference>